<dbReference type="Pfam" id="PF00553">
    <property type="entry name" value="CBM_2"/>
    <property type="match status" value="1"/>
</dbReference>
<dbReference type="SUPFAM" id="SSF75005">
    <property type="entry name" value="Arabinanase/levansucrase/invertase"/>
    <property type="match status" value="1"/>
</dbReference>
<dbReference type="PANTHER" id="PTHR43772">
    <property type="entry name" value="ENDO-1,4-BETA-XYLANASE"/>
    <property type="match status" value="1"/>
</dbReference>
<feature type="active site" description="Proton acceptor" evidence="7">
    <location>
        <position position="39"/>
    </location>
</feature>
<dbReference type="Gene3D" id="2.80.10.50">
    <property type="match status" value="2"/>
</dbReference>
<dbReference type="InterPro" id="IPR006584">
    <property type="entry name" value="Cellulose-bd_IV"/>
</dbReference>
<dbReference type="PROSITE" id="PS51173">
    <property type="entry name" value="CBM2"/>
    <property type="match status" value="1"/>
</dbReference>
<name>A0A1M6KD60_PSEXY</name>
<organism evidence="13 14">
    <name type="scientific">Pseudobutyrivibrio xylanivorans DSM 14809</name>
    <dbReference type="NCBI Taxonomy" id="1123012"/>
    <lineage>
        <taxon>Bacteria</taxon>
        <taxon>Bacillati</taxon>
        <taxon>Bacillota</taxon>
        <taxon>Clostridia</taxon>
        <taxon>Lachnospirales</taxon>
        <taxon>Lachnospiraceae</taxon>
        <taxon>Pseudobutyrivibrio</taxon>
    </lineage>
</organism>
<dbReference type="GO" id="GO:0045493">
    <property type="term" value="P:xylan catabolic process"/>
    <property type="evidence" value="ECO:0007669"/>
    <property type="project" value="UniProtKB-KW"/>
</dbReference>
<dbReference type="Pfam" id="PF04616">
    <property type="entry name" value="Glyco_hydro_43"/>
    <property type="match status" value="1"/>
</dbReference>
<dbReference type="Proteomes" id="UP000184185">
    <property type="component" value="Unassembled WGS sequence"/>
</dbReference>
<evidence type="ECO:0000259" key="12">
    <source>
        <dbReference type="PROSITE" id="PS51175"/>
    </source>
</evidence>
<dbReference type="InterPro" id="IPR000772">
    <property type="entry name" value="Ricin_B_lectin"/>
</dbReference>
<dbReference type="GO" id="GO:0004553">
    <property type="term" value="F:hydrolase activity, hydrolyzing O-glycosyl compounds"/>
    <property type="evidence" value="ECO:0007669"/>
    <property type="project" value="InterPro"/>
</dbReference>
<feature type="signal peptide" evidence="10">
    <location>
        <begin position="1"/>
        <end position="27"/>
    </location>
</feature>
<dbReference type="CDD" id="cd00161">
    <property type="entry name" value="beta-trefoil_Ricin-like"/>
    <property type="match status" value="1"/>
</dbReference>
<dbReference type="InterPro" id="IPR008979">
    <property type="entry name" value="Galactose-bd-like_sf"/>
</dbReference>
<keyword evidence="5" id="KW-0119">Carbohydrate metabolism</keyword>
<evidence type="ECO:0000256" key="7">
    <source>
        <dbReference type="PIRSR" id="PIRSR606710-1"/>
    </source>
</evidence>
<dbReference type="STRING" id="185007.SAMN02910350_02558"/>
<dbReference type="Pfam" id="PF14200">
    <property type="entry name" value="RicinB_lectin_2"/>
    <property type="match status" value="2"/>
</dbReference>
<feature type="domain" description="CBM2" evidence="11">
    <location>
        <begin position="639"/>
        <end position="745"/>
    </location>
</feature>
<dbReference type="InterPro" id="IPR035992">
    <property type="entry name" value="Ricin_B-like_lectins"/>
</dbReference>
<dbReference type="SMART" id="SM00458">
    <property type="entry name" value="RICIN"/>
    <property type="match status" value="1"/>
</dbReference>
<dbReference type="Gene3D" id="2.60.120.260">
    <property type="entry name" value="Galactose-binding domain-like"/>
    <property type="match status" value="1"/>
</dbReference>
<reference evidence="13 14" key="1">
    <citation type="submission" date="2016-11" db="EMBL/GenBank/DDBJ databases">
        <authorList>
            <person name="Jaros S."/>
            <person name="Januszkiewicz K."/>
            <person name="Wedrychowicz H."/>
        </authorList>
    </citation>
    <scope>NUCLEOTIDE SEQUENCE [LARGE SCALE GENOMIC DNA]</scope>
    <source>
        <strain evidence="13 14">DSM 14809</strain>
    </source>
</reference>
<evidence type="ECO:0000256" key="2">
    <source>
        <dbReference type="ARBA" id="ARBA00022651"/>
    </source>
</evidence>
<keyword evidence="2" id="KW-0858">Xylan degradation</keyword>
<keyword evidence="14" id="KW-1185">Reference proteome</keyword>
<gene>
    <name evidence="13" type="ORF">SAMN02745725_02834</name>
</gene>
<evidence type="ECO:0000313" key="14">
    <source>
        <dbReference type="Proteomes" id="UP000184185"/>
    </source>
</evidence>
<dbReference type="InterPro" id="IPR012291">
    <property type="entry name" value="CBM2_carb-bd_dom_sf"/>
</dbReference>
<keyword evidence="3 10" id="KW-0732">Signal</keyword>
<keyword evidence="6" id="KW-0326">Glycosidase</keyword>
<feature type="region of interest" description="Disordered" evidence="9">
    <location>
        <begin position="624"/>
        <end position="650"/>
    </location>
</feature>
<dbReference type="GO" id="GO:0030247">
    <property type="term" value="F:polysaccharide binding"/>
    <property type="evidence" value="ECO:0007669"/>
    <property type="project" value="UniProtKB-UniRule"/>
</dbReference>
<dbReference type="SMART" id="SM00606">
    <property type="entry name" value="CBD_IV"/>
    <property type="match status" value="1"/>
</dbReference>
<evidence type="ECO:0000256" key="6">
    <source>
        <dbReference type="ARBA" id="ARBA00023295"/>
    </source>
</evidence>
<evidence type="ECO:0000256" key="4">
    <source>
        <dbReference type="ARBA" id="ARBA00022801"/>
    </source>
</evidence>
<evidence type="ECO:0000259" key="11">
    <source>
        <dbReference type="PROSITE" id="PS51173"/>
    </source>
</evidence>
<evidence type="ECO:0000313" key="13">
    <source>
        <dbReference type="EMBL" id="SHJ56899.1"/>
    </source>
</evidence>
<evidence type="ECO:0000256" key="10">
    <source>
        <dbReference type="SAM" id="SignalP"/>
    </source>
</evidence>
<dbReference type="CDD" id="cd04084">
    <property type="entry name" value="CBM6_xylanase-like"/>
    <property type="match status" value="1"/>
</dbReference>
<dbReference type="RefSeq" id="WP_083572545.1">
    <property type="nucleotide sequence ID" value="NZ_FQYQ01000029.1"/>
</dbReference>
<evidence type="ECO:0000256" key="1">
    <source>
        <dbReference type="ARBA" id="ARBA00009865"/>
    </source>
</evidence>
<dbReference type="SUPFAM" id="SSF49785">
    <property type="entry name" value="Galactose-binding domain-like"/>
    <property type="match status" value="1"/>
</dbReference>
<dbReference type="InterPro" id="IPR008965">
    <property type="entry name" value="CBM2/CBM3_carb-bd_dom_sf"/>
</dbReference>
<feature type="compositionally biased region" description="Pro residues" evidence="9">
    <location>
        <begin position="631"/>
        <end position="645"/>
    </location>
</feature>
<dbReference type="SUPFAM" id="SSF49384">
    <property type="entry name" value="Carbohydrate-binding domain"/>
    <property type="match status" value="1"/>
</dbReference>
<keyword evidence="2" id="KW-0624">Polysaccharide degradation</keyword>
<dbReference type="InterPro" id="IPR005084">
    <property type="entry name" value="CBM6"/>
</dbReference>
<feature type="site" description="Important for catalytic activity, responsible for pKa modulation of the active site Glu and correct orientation of both the proton donor and substrate" evidence="8">
    <location>
        <position position="153"/>
    </location>
</feature>
<dbReference type="Gene3D" id="2.115.10.20">
    <property type="entry name" value="Glycosyl hydrolase domain, family 43"/>
    <property type="match status" value="1"/>
</dbReference>
<keyword evidence="13" id="KW-0430">Lectin</keyword>
<accession>A0A1M6KD60</accession>
<feature type="chain" id="PRO_5013223408" evidence="10">
    <location>
        <begin position="28"/>
        <end position="745"/>
    </location>
</feature>
<dbReference type="SUPFAM" id="SSF50370">
    <property type="entry name" value="Ricin B-like lectins"/>
    <property type="match status" value="1"/>
</dbReference>
<dbReference type="SMART" id="SM00637">
    <property type="entry name" value="CBD_II"/>
    <property type="match status" value="1"/>
</dbReference>
<dbReference type="PROSITE" id="PS00561">
    <property type="entry name" value="CBM2_A"/>
    <property type="match status" value="1"/>
</dbReference>
<dbReference type="Gene3D" id="2.60.40.290">
    <property type="match status" value="1"/>
</dbReference>
<dbReference type="InterPro" id="IPR023296">
    <property type="entry name" value="Glyco_hydro_beta-prop_sf"/>
</dbReference>
<feature type="region of interest" description="Disordered" evidence="9">
    <location>
        <begin position="453"/>
        <end position="473"/>
    </location>
</feature>
<dbReference type="PROSITE" id="PS51175">
    <property type="entry name" value="CBM6"/>
    <property type="match status" value="1"/>
</dbReference>
<dbReference type="InterPro" id="IPR018366">
    <property type="entry name" value="CBM2_CS"/>
</dbReference>
<dbReference type="InterPro" id="IPR006710">
    <property type="entry name" value="Glyco_hydro_43"/>
</dbReference>
<dbReference type="PANTHER" id="PTHR43772:SF2">
    <property type="entry name" value="PUTATIVE (AFU_ORTHOLOGUE AFUA_2G04480)-RELATED"/>
    <property type="match status" value="1"/>
</dbReference>
<sequence>MKKRRGMIGLLAAALVLVGMNPTVAKADNPIVQTIYSTDPAPMVYGDTVYVYTGHDEDGADYYDMRDWHCYSTKDMVNWTDHGVVCSLNTFSWAKSDAWAGQVVERGGKFYYYVPVIAKQGGNSIGVAVSDSPTGPFKDALGHPLCQGYGFIDPTVYVDSDGQAYLYFGNPNLCYVKLNRNMISYSGGINKVNTTTQSFGPYPGRSSAYEEGPWFYKRGNLYYMLFSGNGIPEHIAYSTSPTPTGPWTYRGVIMPTEGRSFTNHCGVVDFKGHSYFFYHNGALPGGSGFARSVAVEEFKYNPDGSFPIIKMSTTGPNPIATLNPYLKTEAETICFSSGVKTEACGEGTQNVAFIENNDWIKVKNVDFGSGAKAFAARVASPSGGGTIELHLDTLTGRTIGTIKVPNTGNWQKYVTEYCDVNGVSGRHDLYFAFKGNGGSLMNFNYWQFFPVEDKPTPTPTPQPQPSGQNVNNNSTAHIDNGWYYLKNTNSQRYLAVEGDKAEAGTNVCIFRGTGADGQKWYVENTYDGYITLTSGLGNFMLDVANAENVDGANIGIYHGYSGDAQKFVVKNTKKSGVYTIGTKVSSATKYIDVYEHKKTDGTNVCQWLYYGNPNQEWIFEPCQAPGAAQPTPQPTPAPQPTPTPSPTVSGKGLEATATVNSWGSGYTASVKISNSTGQQVNGWTAKIKKSQVKIDAIWNVNLKESGDYYVITPVEWNASIGNGGSVEFGFNGAGSVSNNITIEIE</sequence>
<dbReference type="AlphaFoldDB" id="A0A1M6KD60"/>
<evidence type="ECO:0000256" key="8">
    <source>
        <dbReference type="PIRSR" id="PIRSR606710-2"/>
    </source>
</evidence>
<dbReference type="OrthoDB" id="9801455at2"/>
<dbReference type="InterPro" id="IPR001919">
    <property type="entry name" value="CBD2"/>
</dbReference>
<dbReference type="Pfam" id="PF03422">
    <property type="entry name" value="CBM_6"/>
    <property type="match status" value="1"/>
</dbReference>
<evidence type="ECO:0000256" key="3">
    <source>
        <dbReference type="ARBA" id="ARBA00022729"/>
    </source>
</evidence>
<protein>
    <submittedName>
        <fullName evidence="13">Ricin-type beta-trefoil lectin domain-like</fullName>
    </submittedName>
</protein>
<feature type="active site" description="Proton donor" evidence="7">
    <location>
        <position position="211"/>
    </location>
</feature>
<keyword evidence="4" id="KW-0378">Hydrolase</keyword>
<comment type="similarity">
    <text evidence="1">Belongs to the glycosyl hydrolase 43 family.</text>
</comment>
<feature type="domain" description="CBM6" evidence="12">
    <location>
        <begin position="326"/>
        <end position="449"/>
    </location>
</feature>
<proteinExistence type="inferred from homology"/>
<evidence type="ECO:0000256" key="5">
    <source>
        <dbReference type="ARBA" id="ARBA00023277"/>
    </source>
</evidence>
<dbReference type="InterPro" id="IPR052176">
    <property type="entry name" value="Glycosyl_Hydrlase_43_Enz"/>
</dbReference>
<dbReference type="EMBL" id="FQYQ01000029">
    <property type="protein sequence ID" value="SHJ56899.1"/>
    <property type="molecule type" value="Genomic_DNA"/>
</dbReference>
<evidence type="ECO:0000256" key="9">
    <source>
        <dbReference type="SAM" id="MobiDB-lite"/>
    </source>
</evidence>
<dbReference type="CDD" id="cd18618">
    <property type="entry name" value="GH43_Xsa43E-like"/>
    <property type="match status" value="1"/>
</dbReference>